<accession>A0A9X1ND97</accession>
<sequence>MKTRTEWTGLADRMLLAARPWGSPRHGRITFPGPAGGYGTAIDGLEGFARTFLMAGFRLAGEKGEDPLNLAEWYAQGIAAGTDPHSDERWVRPSEHGQAKVEAASLALVLDLTRPWIWDRLDSGVQERVIAYFAEVVGDTGYPQNNWLWFRVVVQTFLRSVGGPWSLEDIEADLARHESFRRPDGWFSDGRHRSYDHYAGWALHLYPTLWARMAGAEDLAAPRRERDVAELDRFLQDAVHLVGADGGPLLQGRSLIYRFAAAAPFWTGVLAEVPSVPRGQLKRAASSIVQHFVDHDAPDADNLLTMGWFGPWRALGQSYSGTGSPYWASKGMLGISLPAEHPVWSTPEEPLPIETGDTLRAIKAPGWLVHGTNSDGIVRVLNHGTDKDLPGTNAGDSPLYTRIGYSTATLPPLDVASWAQPFDQCAALMLADGQVAHRAGMQIIEDGPTLVPVDEGTGHVGQLSSSGPQRIVHGEVDLGGPGAGHSNGIQGEHRTIGEVTICSLVRGPWEVRLVRVEQAAEDVTAVRVAGWPATDPLTSRVDVQLVTPKDQGHQVRKDASPLASEVSVPWAELDVQPGFWQAAVITLTGEPDARTPEVLLNNAEVSVRWPDAARSHHTLPH</sequence>
<evidence type="ECO:0000313" key="3">
    <source>
        <dbReference type="Proteomes" id="UP001138997"/>
    </source>
</evidence>
<name>A0A9X1ND97_9ACTN</name>
<dbReference type="EMBL" id="JAJOMB010000006">
    <property type="protein sequence ID" value="MCD5311993.1"/>
    <property type="molecule type" value="Genomic_DNA"/>
</dbReference>
<dbReference type="AlphaFoldDB" id="A0A9X1ND97"/>
<dbReference type="PANTHER" id="PTHR35339:SF4">
    <property type="entry name" value="LINALOOL DEHYDRATASE_ISOMERASE DOMAIN-CONTAINING PROTEIN"/>
    <property type="match status" value="1"/>
</dbReference>
<organism evidence="2 3">
    <name type="scientific">Kineosporia babensis</name>
    <dbReference type="NCBI Taxonomy" id="499548"/>
    <lineage>
        <taxon>Bacteria</taxon>
        <taxon>Bacillati</taxon>
        <taxon>Actinomycetota</taxon>
        <taxon>Actinomycetes</taxon>
        <taxon>Kineosporiales</taxon>
        <taxon>Kineosporiaceae</taxon>
        <taxon>Kineosporia</taxon>
    </lineage>
</organism>
<keyword evidence="3" id="KW-1185">Reference proteome</keyword>
<gene>
    <name evidence="2" type="ORF">LR394_13865</name>
</gene>
<proteinExistence type="predicted"/>
<evidence type="ECO:0000259" key="1">
    <source>
        <dbReference type="Pfam" id="PF10022"/>
    </source>
</evidence>
<dbReference type="Pfam" id="PF10022">
    <property type="entry name" value="DUF2264"/>
    <property type="match status" value="1"/>
</dbReference>
<dbReference type="InterPro" id="IPR049349">
    <property type="entry name" value="DUF2264_N"/>
</dbReference>
<reference evidence="2" key="1">
    <citation type="submission" date="2021-11" db="EMBL/GenBank/DDBJ databases">
        <title>Streptomyces corallinus and Kineosporia corallina sp. nov., two new coral-derived marine actinobacteria.</title>
        <authorList>
            <person name="Buangrab K."/>
            <person name="Sutthacheep M."/>
            <person name="Yeemin T."/>
            <person name="Harunari E."/>
            <person name="Igarashi Y."/>
            <person name="Sripreechasak P."/>
            <person name="Kanchanasin P."/>
            <person name="Tanasupawat S."/>
            <person name="Phongsopitanun W."/>
        </authorList>
    </citation>
    <scope>NUCLEOTIDE SEQUENCE</scope>
    <source>
        <strain evidence="2">JCM 31032</strain>
    </source>
</reference>
<dbReference type="InterPro" id="IPR016624">
    <property type="entry name" value="UCP014753"/>
</dbReference>
<dbReference type="PANTHER" id="PTHR35339">
    <property type="entry name" value="LINALOOL DEHYDRATASE_ISOMERASE DOMAIN-CONTAINING PROTEIN"/>
    <property type="match status" value="1"/>
</dbReference>
<dbReference type="Proteomes" id="UP001138997">
    <property type="component" value="Unassembled WGS sequence"/>
</dbReference>
<comment type="caution">
    <text evidence="2">The sequence shown here is derived from an EMBL/GenBank/DDBJ whole genome shotgun (WGS) entry which is preliminary data.</text>
</comment>
<protein>
    <submittedName>
        <fullName evidence="2">DUF2264 domain-containing protein</fullName>
    </submittedName>
</protein>
<evidence type="ECO:0000313" key="2">
    <source>
        <dbReference type="EMBL" id="MCD5311993.1"/>
    </source>
</evidence>
<feature type="domain" description="DUF2264" evidence="1">
    <location>
        <begin position="3"/>
        <end position="351"/>
    </location>
</feature>